<dbReference type="InterPro" id="IPR008268">
    <property type="entry name" value="Peptidase_S16_AS"/>
</dbReference>
<dbReference type="InterPro" id="IPR003593">
    <property type="entry name" value="AAA+_ATPase"/>
</dbReference>
<dbReference type="SMART" id="SM00382">
    <property type="entry name" value="AAA"/>
    <property type="match status" value="1"/>
</dbReference>
<keyword evidence="4 9" id="KW-0547">Nucleotide-binding</keyword>
<dbReference type="EMBL" id="WJJP01000634">
    <property type="protein sequence ID" value="MBD3326770.1"/>
    <property type="molecule type" value="Genomic_DNA"/>
</dbReference>
<gene>
    <name evidence="9 17" type="primary">lon</name>
    <name evidence="17" type="ORF">GF339_19455</name>
</gene>
<keyword evidence="5 9" id="KW-0378">Hydrolase</keyword>
<evidence type="ECO:0000256" key="12">
    <source>
        <dbReference type="PIRSR" id="PIRSR001174-2"/>
    </source>
</evidence>
<dbReference type="InterPro" id="IPR027543">
    <property type="entry name" value="Lon_bac"/>
</dbReference>
<dbReference type="PROSITE" id="PS51787">
    <property type="entry name" value="LON_N"/>
    <property type="match status" value="1"/>
</dbReference>
<feature type="active site" evidence="9 11">
    <location>
        <position position="727"/>
    </location>
</feature>
<dbReference type="InterPro" id="IPR020568">
    <property type="entry name" value="Ribosomal_Su5_D2-typ_SF"/>
</dbReference>
<dbReference type="EC" id="3.4.21.53" evidence="9 10"/>
<feature type="active site" evidence="9 11">
    <location>
        <position position="684"/>
    </location>
</feature>
<dbReference type="Gene3D" id="1.20.5.5270">
    <property type="match status" value="1"/>
</dbReference>
<evidence type="ECO:0000256" key="5">
    <source>
        <dbReference type="ARBA" id="ARBA00022801"/>
    </source>
</evidence>
<sequence length="780" mass="86620">MLEAEDTQSEEIPEILPLLPLRNAVIYPHIAMPIAVKGQESVNLIEETLNGTKLLGVVTQKTAEIEEPTPDDLYSVGSVIKLLKVIRNPEGGIYVLVQGIARMGITEVMQEKPHYIVRIRVLEDAVTEDKELLALVSNVKNLFASIAKLGYNIPQEALTMVLSVDEPGTLVDMISENPNFSLQERQELLETLDVKARLQHVTTLLTREKEQLELRQKIQSEVKSTMDKSQREYYLREQLKAIQKELGEEDGQAGEIEELRTQLEETKMPEEAKKAADKELTRLSKMHPASAEYTVSRTYLDWILDLPWEQSTEDNLDIDQAETVLEEDHYGLEKVKKRILEYLAVRKLTHESKGPILCFVGPPGVGKTSLGKSIARALNREFIRMSLGGIRDEAEIRGHRRTYVGALPGRIIQGLKKAGSNNPVFMLDEIDKVGTDFRGDPASALLEVLDPEQNNSFSDHYLELDFDLSNVMFITTANILTTIPGPLLDRMEVIEIPGYTEEEKLMIAKQYLIPRQLQAHGLAAEQLTIDDQAVRLLIHSYTREAGVRNLEREIASICRGVAKEIVDGQAEAVEVSGSLVANYLGPIKFFSEIAERTAQSGVATGLAWTPFGGDILFVETAKMKGHEKLILTGKLGDVMRESAEIALSYVRSKAQELGIPENFQENMDIHVHVPGGAIPKDGPSAGVTLYTSLVSLFTGMPVRNDVAMTGEVTLRGLILPVGGIKEKVLAAKSAGVQHIILPAKNEKDLEEIPQSIKEDLSFHFVHNMDEVLAFALLNPN</sequence>
<dbReference type="InterPro" id="IPR046336">
    <property type="entry name" value="Lon_prtase_N_sf"/>
</dbReference>
<dbReference type="GO" id="GO:0004176">
    <property type="term" value="F:ATP-dependent peptidase activity"/>
    <property type="evidence" value="ECO:0007669"/>
    <property type="project" value="UniProtKB-UniRule"/>
</dbReference>
<dbReference type="GO" id="GO:0043565">
    <property type="term" value="F:sequence-specific DNA binding"/>
    <property type="evidence" value="ECO:0007669"/>
    <property type="project" value="UniProtKB-UniRule"/>
</dbReference>
<keyword evidence="7 9" id="KW-0067">ATP-binding</keyword>
<dbReference type="SUPFAM" id="SSF52540">
    <property type="entry name" value="P-loop containing nucleoside triphosphate hydrolases"/>
    <property type="match status" value="1"/>
</dbReference>
<dbReference type="Gene3D" id="3.30.230.10">
    <property type="match status" value="1"/>
</dbReference>
<dbReference type="Proteomes" id="UP000649604">
    <property type="component" value="Unassembled WGS sequence"/>
</dbReference>
<dbReference type="Pfam" id="PF05362">
    <property type="entry name" value="Lon_C"/>
    <property type="match status" value="1"/>
</dbReference>
<dbReference type="GO" id="GO:0016887">
    <property type="term" value="F:ATP hydrolysis activity"/>
    <property type="evidence" value="ECO:0007669"/>
    <property type="project" value="UniProtKB-UniRule"/>
</dbReference>
<evidence type="ECO:0000256" key="1">
    <source>
        <dbReference type="ARBA" id="ARBA00004496"/>
    </source>
</evidence>
<dbReference type="Pfam" id="PF22667">
    <property type="entry name" value="Lon_lid"/>
    <property type="match status" value="1"/>
</dbReference>
<dbReference type="PANTHER" id="PTHR10046">
    <property type="entry name" value="ATP DEPENDENT LON PROTEASE FAMILY MEMBER"/>
    <property type="match status" value="1"/>
</dbReference>
<dbReference type="AlphaFoldDB" id="A0A9D5JZ04"/>
<dbReference type="GO" id="GO:0005737">
    <property type="term" value="C:cytoplasm"/>
    <property type="evidence" value="ECO:0007669"/>
    <property type="project" value="UniProtKB-SubCell"/>
</dbReference>
<keyword evidence="2 9" id="KW-0963">Cytoplasm</keyword>
<feature type="domain" description="Lon proteolytic" evidence="15">
    <location>
        <begin position="597"/>
        <end position="778"/>
    </location>
</feature>
<evidence type="ECO:0000256" key="9">
    <source>
        <dbReference type="HAMAP-Rule" id="MF_01973"/>
    </source>
</evidence>
<dbReference type="SUPFAM" id="SSF54211">
    <property type="entry name" value="Ribosomal protein S5 domain 2-like"/>
    <property type="match status" value="1"/>
</dbReference>
<dbReference type="GO" id="GO:0004252">
    <property type="term" value="F:serine-type endopeptidase activity"/>
    <property type="evidence" value="ECO:0007669"/>
    <property type="project" value="UniProtKB-UniRule"/>
</dbReference>
<evidence type="ECO:0000259" key="15">
    <source>
        <dbReference type="PROSITE" id="PS51786"/>
    </source>
</evidence>
<dbReference type="PRINTS" id="PR00830">
    <property type="entry name" value="ENDOLAPTASE"/>
</dbReference>
<dbReference type="Pfam" id="PF02190">
    <property type="entry name" value="LON_substr_bdg"/>
    <property type="match status" value="1"/>
</dbReference>
<comment type="catalytic activity">
    <reaction evidence="9 10 13">
        <text>Hydrolysis of proteins in presence of ATP.</text>
        <dbReference type="EC" id="3.4.21.53"/>
    </reaction>
</comment>
<comment type="similarity">
    <text evidence="9 10 13 14">Belongs to the peptidase S16 family.</text>
</comment>
<dbReference type="FunFam" id="3.30.230.10:FF:000019">
    <property type="entry name" value="Lon protease homolog 2, peroxisomal"/>
    <property type="match status" value="1"/>
</dbReference>
<evidence type="ECO:0000256" key="8">
    <source>
        <dbReference type="ARBA" id="ARBA00023016"/>
    </source>
</evidence>
<evidence type="ECO:0000256" key="7">
    <source>
        <dbReference type="ARBA" id="ARBA00022840"/>
    </source>
</evidence>
<evidence type="ECO:0000256" key="14">
    <source>
        <dbReference type="RuleBase" id="RU000591"/>
    </source>
</evidence>
<evidence type="ECO:0000256" key="10">
    <source>
        <dbReference type="PIRNR" id="PIRNR001174"/>
    </source>
</evidence>
<dbReference type="Gene3D" id="2.30.130.40">
    <property type="entry name" value="LON domain-like"/>
    <property type="match status" value="1"/>
</dbReference>
<feature type="binding site" evidence="9 12">
    <location>
        <begin position="361"/>
        <end position="368"/>
    </location>
    <ligand>
        <name>ATP</name>
        <dbReference type="ChEBI" id="CHEBI:30616"/>
    </ligand>
</feature>
<dbReference type="InterPro" id="IPR003959">
    <property type="entry name" value="ATPase_AAA_core"/>
</dbReference>
<organism evidence="17 18">
    <name type="scientific">candidate division KSB3 bacterium</name>
    <dbReference type="NCBI Taxonomy" id="2044937"/>
    <lineage>
        <taxon>Bacteria</taxon>
        <taxon>candidate division KSB3</taxon>
    </lineage>
</organism>
<dbReference type="NCBIfam" id="NF008053">
    <property type="entry name" value="PRK10787.1"/>
    <property type="match status" value="1"/>
</dbReference>
<evidence type="ECO:0000313" key="18">
    <source>
        <dbReference type="Proteomes" id="UP000649604"/>
    </source>
</evidence>
<dbReference type="Gene3D" id="3.40.50.300">
    <property type="entry name" value="P-loop containing nucleotide triphosphate hydrolases"/>
    <property type="match status" value="1"/>
</dbReference>
<feature type="domain" description="Lon N-terminal" evidence="16">
    <location>
        <begin position="16"/>
        <end position="209"/>
    </location>
</feature>
<dbReference type="CDD" id="cd19500">
    <property type="entry name" value="RecA-like_Lon"/>
    <property type="match status" value="1"/>
</dbReference>
<comment type="subunit">
    <text evidence="9 10">Homohexamer. Organized in a ring with a central cavity.</text>
</comment>
<dbReference type="GO" id="GO:0006515">
    <property type="term" value="P:protein quality control for misfolded or incompletely synthesized proteins"/>
    <property type="evidence" value="ECO:0007669"/>
    <property type="project" value="UniProtKB-UniRule"/>
</dbReference>
<comment type="caution">
    <text evidence="17">The sequence shown here is derived from an EMBL/GenBank/DDBJ whole genome shotgun (WGS) entry which is preliminary data.</text>
</comment>
<proteinExistence type="evidence at transcript level"/>
<keyword evidence="3 9" id="KW-0645">Protease</keyword>
<dbReference type="HAMAP" id="MF_01973">
    <property type="entry name" value="lon_bact"/>
    <property type="match status" value="1"/>
</dbReference>
<evidence type="ECO:0000256" key="2">
    <source>
        <dbReference type="ARBA" id="ARBA00022490"/>
    </source>
</evidence>
<comment type="induction">
    <text evidence="9">By heat shock.</text>
</comment>
<dbReference type="PROSITE" id="PS51786">
    <property type="entry name" value="LON_PROTEOLYTIC"/>
    <property type="match status" value="1"/>
</dbReference>
<dbReference type="GO" id="GO:0034605">
    <property type="term" value="P:cellular response to heat"/>
    <property type="evidence" value="ECO:0007669"/>
    <property type="project" value="UniProtKB-UniRule"/>
</dbReference>
<evidence type="ECO:0000256" key="4">
    <source>
        <dbReference type="ARBA" id="ARBA00022741"/>
    </source>
</evidence>
<evidence type="ECO:0000259" key="16">
    <source>
        <dbReference type="PROSITE" id="PS51787"/>
    </source>
</evidence>
<keyword evidence="8 9" id="KW-0346">Stress response</keyword>
<accession>A0A9D5JZ04</accession>
<dbReference type="PROSITE" id="PS01046">
    <property type="entry name" value="LON_SER"/>
    <property type="match status" value="1"/>
</dbReference>
<dbReference type="InterPro" id="IPR027417">
    <property type="entry name" value="P-loop_NTPase"/>
</dbReference>
<dbReference type="Gene3D" id="1.10.8.60">
    <property type="match status" value="1"/>
</dbReference>
<dbReference type="InterPro" id="IPR027065">
    <property type="entry name" value="Lon_Prtase"/>
</dbReference>
<dbReference type="SUPFAM" id="SSF88697">
    <property type="entry name" value="PUA domain-like"/>
    <property type="match status" value="1"/>
</dbReference>
<evidence type="ECO:0000256" key="13">
    <source>
        <dbReference type="PROSITE-ProRule" id="PRU01122"/>
    </source>
</evidence>
<dbReference type="Gene3D" id="1.20.58.1480">
    <property type="match status" value="1"/>
</dbReference>
<protein>
    <recommendedName>
        <fullName evidence="9 10">Lon protease</fullName>
        <ecNumber evidence="9 10">3.4.21.53</ecNumber>
    </recommendedName>
    <alternativeName>
        <fullName evidence="9">ATP-dependent protease La</fullName>
    </alternativeName>
</protein>
<comment type="function">
    <text evidence="9">ATP-dependent serine protease that mediates the selective degradation of mutant and abnormal proteins as well as certain short-lived regulatory proteins. Required for cellular homeostasis and for survival from DNA damage and developmental changes induced by stress. Degrades polypeptides processively to yield small peptide fragments that are 5 to 10 amino acids long. Binds to DNA in a double-stranded, site-specific manner.</text>
</comment>
<evidence type="ECO:0000256" key="11">
    <source>
        <dbReference type="PIRSR" id="PIRSR001174-1"/>
    </source>
</evidence>
<evidence type="ECO:0000256" key="6">
    <source>
        <dbReference type="ARBA" id="ARBA00022825"/>
    </source>
</evidence>
<dbReference type="InterPro" id="IPR008269">
    <property type="entry name" value="Lon_proteolytic"/>
</dbReference>
<dbReference type="SMART" id="SM00464">
    <property type="entry name" value="LON"/>
    <property type="match status" value="1"/>
</dbReference>
<dbReference type="FunFam" id="1.20.5.5270:FF:000002">
    <property type="entry name" value="Lon protease homolog"/>
    <property type="match status" value="1"/>
</dbReference>
<reference evidence="17" key="1">
    <citation type="submission" date="2019-11" db="EMBL/GenBank/DDBJ databases">
        <title>Microbial mats filling the niche in hypersaline microbial mats.</title>
        <authorList>
            <person name="Wong H.L."/>
            <person name="Macleod F.I."/>
            <person name="White R.A. III"/>
            <person name="Burns B.P."/>
        </authorList>
    </citation>
    <scope>NUCLEOTIDE SEQUENCE</scope>
    <source>
        <strain evidence="17">Rbin_158</strain>
    </source>
</reference>
<dbReference type="GO" id="GO:0005524">
    <property type="term" value="F:ATP binding"/>
    <property type="evidence" value="ECO:0007669"/>
    <property type="project" value="UniProtKB-UniRule"/>
</dbReference>
<dbReference type="InterPro" id="IPR014721">
    <property type="entry name" value="Ribsml_uS5_D2-typ_fold_subgr"/>
</dbReference>
<dbReference type="NCBIfam" id="TIGR00763">
    <property type="entry name" value="lon"/>
    <property type="match status" value="1"/>
</dbReference>
<dbReference type="InterPro" id="IPR004815">
    <property type="entry name" value="Lon_bac/euk-typ"/>
</dbReference>
<dbReference type="FunFam" id="3.40.50.300:FF:000382">
    <property type="entry name" value="Lon protease homolog 2, peroxisomal"/>
    <property type="match status" value="1"/>
</dbReference>
<name>A0A9D5JZ04_9BACT</name>
<dbReference type="Pfam" id="PF00004">
    <property type="entry name" value="AAA"/>
    <property type="match status" value="1"/>
</dbReference>
<dbReference type="InterPro" id="IPR054594">
    <property type="entry name" value="Lon_lid"/>
</dbReference>
<evidence type="ECO:0000313" key="17">
    <source>
        <dbReference type="EMBL" id="MBD3326770.1"/>
    </source>
</evidence>
<keyword evidence="6 9" id="KW-0720">Serine protease</keyword>
<dbReference type="InterPro" id="IPR015947">
    <property type="entry name" value="PUA-like_sf"/>
</dbReference>
<dbReference type="InterPro" id="IPR003111">
    <property type="entry name" value="Lon_prtase_N"/>
</dbReference>
<evidence type="ECO:0000256" key="3">
    <source>
        <dbReference type="ARBA" id="ARBA00022670"/>
    </source>
</evidence>
<dbReference type="PIRSF" id="PIRSF001174">
    <property type="entry name" value="Lon_proteas"/>
    <property type="match status" value="1"/>
</dbReference>
<comment type="subcellular location">
    <subcellularLocation>
        <location evidence="1 9 10">Cytoplasm</location>
    </subcellularLocation>
</comment>